<proteinExistence type="predicted"/>
<accession>A0A6I4P553</accession>
<keyword evidence="3" id="KW-0238">DNA-binding</keyword>
<reference evidence="8 9" key="1">
    <citation type="submission" date="2019-12" db="EMBL/GenBank/DDBJ databases">
        <authorList>
            <person name="Kim Y.S."/>
        </authorList>
    </citation>
    <scope>NUCLEOTIDE SEQUENCE [LARGE SCALE GENOMIC DNA]</scope>
    <source>
        <strain evidence="8 9">MMS17-SY077</strain>
    </source>
</reference>
<evidence type="ECO:0000256" key="4">
    <source>
        <dbReference type="ARBA" id="ARBA00023163"/>
    </source>
</evidence>
<dbReference type="PROSITE" id="PS00622">
    <property type="entry name" value="HTH_LUXR_1"/>
    <property type="match status" value="1"/>
</dbReference>
<dbReference type="CDD" id="cd17535">
    <property type="entry name" value="REC_NarL-like"/>
    <property type="match status" value="1"/>
</dbReference>
<dbReference type="GO" id="GO:0006355">
    <property type="term" value="P:regulation of DNA-templated transcription"/>
    <property type="evidence" value="ECO:0007669"/>
    <property type="project" value="InterPro"/>
</dbReference>
<dbReference type="SMART" id="SM00448">
    <property type="entry name" value="REC"/>
    <property type="match status" value="1"/>
</dbReference>
<evidence type="ECO:0000259" key="6">
    <source>
        <dbReference type="PROSITE" id="PS50043"/>
    </source>
</evidence>
<organism evidence="8 9">
    <name type="scientific">Agromyces seonyuensis</name>
    <dbReference type="NCBI Taxonomy" id="2662446"/>
    <lineage>
        <taxon>Bacteria</taxon>
        <taxon>Bacillati</taxon>
        <taxon>Actinomycetota</taxon>
        <taxon>Actinomycetes</taxon>
        <taxon>Micrococcales</taxon>
        <taxon>Microbacteriaceae</taxon>
        <taxon>Agromyces</taxon>
    </lineage>
</organism>
<dbReference type="Proteomes" id="UP000438182">
    <property type="component" value="Unassembled WGS sequence"/>
</dbReference>
<dbReference type="PROSITE" id="PS50043">
    <property type="entry name" value="HTH_LUXR_2"/>
    <property type="match status" value="1"/>
</dbReference>
<feature type="modified residue" description="4-aspartylphosphate" evidence="5">
    <location>
        <position position="54"/>
    </location>
</feature>
<dbReference type="InterPro" id="IPR039420">
    <property type="entry name" value="WalR-like"/>
</dbReference>
<dbReference type="SUPFAM" id="SSF46894">
    <property type="entry name" value="C-terminal effector domain of the bipartite response regulators"/>
    <property type="match status" value="1"/>
</dbReference>
<name>A0A6I4P553_9MICO</name>
<evidence type="ECO:0000313" key="8">
    <source>
        <dbReference type="EMBL" id="MWB98524.1"/>
    </source>
</evidence>
<dbReference type="EMBL" id="WSTA01000028">
    <property type="protein sequence ID" value="MWB98524.1"/>
    <property type="molecule type" value="Genomic_DNA"/>
</dbReference>
<feature type="domain" description="HTH luxR-type" evidence="6">
    <location>
        <begin position="151"/>
        <end position="216"/>
    </location>
</feature>
<dbReference type="InterPro" id="IPR000792">
    <property type="entry name" value="Tscrpt_reg_LuxR_C"/>
</dbReference>
<evidence type="ECO:0000256" key="5">
    <source>
        <dbReference type="PROSITE-ProRule" id="PRU00169"/>
    </source>
</evidence>
<dbReference type="SMART" id="SM00421">
    <property type="entry name" value="HTH_LUXR"/>
    <property type="match status" value="1"/>
</dbReference>
<evidence type="ECO:0000259" key="7">
    <source>
        <dbReference type="PROSITE" id="PS50110"/>
    </source>
</evidence>
<dbReference type="PANTHER" id="PTHR43214:SF24">
    <property type="entry name" value="TRANSCRIPTIONAL REGULATORY PROTEIN NARL-RELATED"/>
    <property type="match status" value="1"/>
</dbReference>
<feature type="domain" description="Response regulatory" evidence="7">
    <location>
        <begin position="3"/>
        <end position="121"/>
    </location>
</feature>
<evidence type="ECO:0000256" key="3">
    <source>
        <dbReference type="ARBA" id="ARBA00023125"/>
    </source>
</evidence>
<dbReference type="PROSITE" id="PS50110">
    <property type="entry name" value="RESPONSE_REGULATORY"/>
    <property type="match status" value="1"/>
</dbReference>
<keyword evidence="2" id="KW-0805">Transcription regulation</keyword>
<dbReference type="GO" id="GO:0003677">
    <property type="term" value="F:DNA binding"/>
    <property type="evidence" value="ECO:0007669"/>
    <property type="project" value="UniProtKB-KW"/>
</dbReference>
<dbReference type="PRINTS" id="PR00038">
    <property type="entry name" value="HTHLUXR"/>
</dbReference>
<dbReference type="GO" id="GO:0000160">
    <property type="term" value="P:phosphorelay signal transduction system"/>
    <property type="evidence" value="ECO:0007669"/>
    <property type="project" value="InterPro"/>
</dbReference>
<keyword evidence="4" id="KW-0804">Transcription</keyword>
<dbReference type="PANTHER" id="PTHR43214">
    <property type="entry name" value="TWO-COMPONENT RESPONSE REGULATOR"/>
    <property type="match status" value="1"/>
</dbReference>
<dbReference type="Pfam" id="PF00072">
    <property type="entry name" value="Response_reg"/>
    <property type="match status" value="1"/>
</dbReference>
<comment type="caution">
    <text evidence="8">The sequence shown here is derived from an EMBL/GenBank/DDBJ whole genome shotgun (WGS) entry which is preliminary data.</text>
</comment>
<dbReference type="Pfam" id="PF00196">
    <property type="entry name" value="GerE"/>
    <property type="match status" value="1"/>
</dbReference>
<dbReference type="Gene3D" id="3.40.50.2300">
    <property type="match status" value="1"/>
</dbReference>
<keyword evidence="9" id="KW-1185">Reference proteome</keyword>
<keyword evidence="1 5" id="KW-0597">Phosphoprotein</keyword>
<evidence type="ECO:0000256" key="2">
    <source>
        <dbReference type="ARBA" id="ARBA00023015"/>
    </source>
</evidence>
<dbReference type="InterPro" id="IPR058245">
    <property type="entry name" value="NreC/VraR/RcsB-like_REC"/>
</dbReference>
<dbReference type="AlphaFoldDB" id="A0A6I4P553"/>
<sequence length="224" mass="23821">MIRIMLVDDQEMIRTGLRTILDATDDLEVVAEAADGIEAIQRLDPAAVDVVLMDLRMPGIDGVETTRRIRARHSPDAIRILVLTTFEEDHNVLAALRAGANGFLSKGVGPAELATGIREVAEGGGALSAAAAAVLIDNVAEERAPVVDAGMVDRFEALTARERDVVRAIVTGLDNAQIAAQLFVSPYTVKTHANRAMAKVGARDRAQLVVFAVRAGYLSPETAS</sequence>
<dbReference type="CDD" id="cd06170">
    <property type="entry name" value="LuxR_C_like"/>
    <property type="match status" value="1"/>
</dbReference>
<dbReference type="SUPFAM" id="SSF52172">
    <property type="entry name" value="CheY-like"/>
    <property type="match status" value="1"/>
</dbReference>
<gene>
    <name evidence="8" type="ORF">GB864_08180</name>
</gene>
<dbReference type="InterPro" id="IPR016032">
    <property type="entry name" value="Sig_transdc_resp-reg_C-effctor"/>
</dbReference>
<evidence type="ECO:0000313" key="9">
    <source>
        <dbReference type="Proteomes" id="UP000438182"/>
    </source>
</evidence>
<dbReference type="InterPro" id="IPR001789">
    <property type="entry name" value="Sig_transdc_resp-reg_receiver"/>
</dbReference>
<dbReference type="InterPro" id="IPR011006">
    <property type="entry name" value="CheY-like_superfamily"/>
</dbReference>
<evidence type="ECO:0000256" key="1">
    <source>
        <dbReference type="ARBA" id="ARBA00022553"/>
    </source>
</evidence>
<protein>
    <submittedName>
        <fullName evidence="8">Response regulator</fullName>
    </submittedName>
</protein>